<name>A0A843U5I3_COLES</name>
<dbReference type="OrthoDB" id="1875894at2759"/>
<evidence type="ECO:0000256" key="1">
    <source>
        <dbReference type="SAM" id="MobiDB-lite"/>
    </source>
</evidence>
<accession>A0A843U5I3</accession>
<evidence type="ECO:0000313" key="2">
    <source>
        <dbReference type="EMBL" id="MQL75579.1"/>
    </source>
</evidence>
<proteinExistence type="predicted"/>
<dbReference type="PANTHER" id="PTHR33401">
    <property type="entry name" value="LIGHT-HARVESTING COMPLEX-LIKE PROTEIN OHP2, CHLOROPLASTIC"/>
    <property type="match status" value="1"/>
</dbReference>
<sequence>MSTTHPAGRKGQLGYCGLRIPRRSEPRFKRLTLPSHPGFGPLSTRWRSLSLSELSLRSLRLLQGWWEVGVPAAWGPGGGEARRPSETRPRRGSGETPAAGGGFFSSSASGYSSGLALLLLGRKNEERPMRVSPWNQYQLVEQDLDPDVQLASRKDQVSRGCVSFICFGRVSAGIDGNSPPKVGPAHQTDSINVTPPDKEKVPTNADIEEENGRKECLKSSLKKNPSSRHHEALGDTVIRVAGDEEKANIPVCMDRRKVQWTDTCGRELVEIREFELSV</sequence>
<dbReference type="Proteomes" id="UP000652761">
    <property type="component" value="Unassembled WGS sequence"/>
</dbReference>
<organism evidence="2 3">
    <name type="scientific">Colocasia esculenta</name>
    <name type="common">Wild taro</name>
    <name type="synonym">Arum esculentum</name>
    <dbReference type="NCBI Taxonomy" id="4460"/>
    <lineage>
        <taxon>Eukaryota</taxon>
        <taxon>Viridiplantae</taxon>
        <taxon>Streptophyta</taxon>
        <taxon>Embryophyta</taxon>
        <taxon>Tracheophyta</taxon>
        <taxon>Spermatophyta</taxon>
        <taxon>Magnoliopsida</taxon>
        <taxon>Liliopsida</taxon>
        <taxon>Araceae</taxon>
        <taxon>Aroideae</taxon>
        <taxon>Colocasieae</taxon>
        <taxon>Colocasia</taxon>
    </lineage>
</organism>
<dbReference type="EMBL" id="NMUH01000256">
    <property type="protein sequence ID" value="MQL75579.1"/>
    <property type="molecule type" value="Genomic_DNA"/>
</dbReference>
<gene>
    <name evidence="2" type="ORF">Taro_007942</name>
</gene>
<feature type="region of interest" description="Disordered" evidence="1">
    <location>
        <begin position="177"/>
        <end position="203"/>
    </location>
</feature>
<dbReference type="PANTHER" id="PTHR33401:SF3">
    <property type="entry name" value="LOW AFFINITY POTASSIUM TRANSPORT SYSTEM PROTEIN"/>
    <property type="match status" value="1"/>
</dbReference>
<keyword evidence="3" id="KW-1185">Reference proteome</keyword>
<protein>
    <submittedName>
        <fullName evidence="2">Uncharacterized protein</fullName>
    </submittedName>
</protein>
<comment type="caution">
    <text evidence="2">The sequence shown here is derived from an EMBL/GenBank/DDBJ whole genome shotgun (WGS) entry which is preliminary data.</text>
</comment>
<feature type="region of interest" description="Disordered" evidence="1">
    <location>
        <begin position="76"/>
        <end position="105"/>
    </location>
</feature>
<feature type="compositionally biased region" description="Basic and acidic residues" evidence="1">
    <location>
        <begin position="80"/>
        <end position="93"/>
    </location>
</feature>
<dbReference type="AlphaFoldDB" id="A0A843U5I3"/>
<evidence type="ECO:0000313" key="3">
    <source>
        <dbReference type="Proteomes" id="UP000652761"/>
    </source>
</evidence>
<reference evidence="2" key="1">
    <citation type="submission" date="2017-07" db="EMBL/GenBank/DDBJ databases">
        <title>Taro Niue Genome Assembly and Annotation.</title>
        <authorList>
            <person name="Atibalentja N."/>
            <person name="Keating K."/>
            <person name="Fields C.J."/>
        </authorList>
    </citation>
    <scope>NUCLEOTIDE SEQUENCE</scope>
    <source>
        <strain evidence="2">Niue_2</strain>
        <tissue evidence="2">Leaf</tissue>
    </source>
</reference>